<protein>
    <recommendedName>
        <fullName evidence="1">Beta-glucuronidase C-terminal domain-containing protein</fullName>
    </recommendedName>
</protein>
<keyword evidence="3" id="KW-1185">Reference proteome</keyword>
<dbReference type="PANTHER" id="PTHR36183">
    <property type="entry name" value="BETA-GLUCURONIDASE"/>
    <property type="match status" value="1"/>
</dbReference>
<evidence type="ECO:0000313" key="3">
    <source>
        <dbReference type="Proteomes" id="UP001451303"/>
    </source>
</evidence>
<dbReference type="InterPro" id="IPR031728">
    <property type="entry name" value="GlcAase_C"/>
</dbReference>
<evidence type="ECO:0000259" key="1">
    <source>
        <dbReference type="Pfam" id="PF16862"/>
    </source>
</evidence>
<dbReference type="Proteomes" id="UP001451303">
    <property type="component" value="Unassembled WGS sequence"/>
</dbReference>
<dbReference type="EMBL" id="JAVLET010000008">
    <property type="protein sequence ID" value="KAL0468087.1"/>
    <property type="molecule type" value="Genomic_DNA"/>
</dbReference>
<evidence type="ECO:0000313" key="2">
    <source>
        <dbReference type="EMBL" id="KAL0468087.1"/>
    </source>
</evidence>
<dbReference type="InterPro" id="IPR013780">
    <property type="entry name" value="Glyco_hydro_b"/>
</dbReference>
<gene>
    <name evidence="2" type="ORF">QR685DRAFT_532367</name>
</gene>
<comment type="caution">
    <text evidence="2">The sequence shown here is derived from an EMBL/GenBank/DDBJ whole genome shotgun (WGS) entry which is preliminary data.</text>
</comment>
<name>A0ABR3D6W6_NEUIN</name>
<organism evidence="2 3">
    <name type="scientific">Neurospora intermedia</name>
    <dbReference type="NCBI Taxonomy" id="5142"/>
    <lineage>
        <taxon>Eukaryota</taxon>
        <taxon>Fungi</taxon>
        <taxon>Dikarya</taxon>
        <taxon>Ascomycota</taxon>
        <taxon>Pezizomycotina</taxon>
        <taxon>Sordariomycetes</taxon>
        <taxon>Sordariomycetidae</taxon>
        <taxon>Sordariales</taxon>
        <taxon>Sordariaceae</taxon>
        <taxon>Neurospora</taxon>
    </lineage>
</organism>
<proteinExistence type="predicted"/>
<accession>A0ABR3D6W6</accession>
<dbReference type="Gene3D" id="2.60.40.1180">
    <property type="entry name" value="Golgi alpha-mannosidase II"/>
    <property type="match status" value="1"/>
</dbReference>
<sequence length="541" mass="58201">MIVWRRIARLKHQHLLSLSGYVRVRPLSIGMSSSKFMNSPQLLYDNILNLNYFPTMTKTFQTAIITSLCLLAAHPFSSALTFTIPNKVGTGDYFYTPLDPAPIGISFEFFAFPSYFTNVTATQQCLANWKAQTGVWPPIRIGGTTQDRAQYDSNTSAYVVYSVANAKDAPSALTFGSKFMTLAGTYEGSVVVGLNRGKNEIENTIAAAKVAVSEVKNLLAIELGNEPEYWVKDGQPITSGVDWTPATDAASQNDWNIRVGNAVGKTNIVQAGNWNEAPPKWGAAQLIATENATVKICVRHYAHHNYPGGSIQSLMSHSAISKNIHTFDADIAAARAIGKQYVFGQTNSVSGGGAAGVSPTFGAGLWTMDYALRATYSNISRTYFHHGTVGNCQYCFWGRYSMGAPYYGAYAAVALMAGASHLTALDSGSTNYAAYATFDSRGLPLRVMLYNSDYFAGSGTRTTQSFTLTGLTSSTVRAKRLTAASATSRVDQGSPPSFGGQQFDNGSCAMSGTETFETTPVSGGQATFSVRATEALLVYLQ</sequence>
<dbReference type="InterPro" id="IPR052974">
    <property type="entry name" value="GH79_Enzymes"/>
</dbReference>
<reference evidence="2 3" key="1">
    <citation type="submission" date="2023-09" db="EMBL/GenBank/DDBJ databases">
        <title>Multi-omics analysis of a traditional fermented food reveals byproduct-associated fungal strains for waste-to-food upcycling.</title>
        <authorList>
            <consortium name="Lawrence Berkeley National Laboratory"/>
            <person name="Rekdal V.M."/>
            <person name="Villalobos-Escobedo J.M."/>
            <person name="Rodriguez-Valeron N."/>
            <person name="Garcia M.O."/>
            <person name="Vasquez D.P."/>
            <person name="Damayanti I."/>
            <person name="Sorensen P.M."/>
            <person name="Baidoo E.E."/>
            <person name="De Carvalho A.C."/>
            <person name="Riley R."/>
            <person name="Lipzen A."/>
            <person name="He G."/>
            <person name="Yan M."/>
            <person name="Haridas S."/>
            <person name="Daum C."/>
            <person name="Yoshinaga Y."/>
            <person name="Ng V."/>
            <person name="Grigoriev I.V."/>
            <person name="Munk R."/>
            <person name="Nuraida L."/>
            <person name="Wijaya C.H."/>
            <person name="Morales P.-C."/>
            <person name="Keasling J.D."/>
        </authorList>
    </citation>
    <scope>NUCLEOTIDE SEQUENCE [LARGE SCALE GENOMIC DNA]</scope>
    <source>
        <strain evidence="2 3">FGSC 2613</strain>
    </source>
</reference>
<dbReference type="Pfam" id="PF16862">
    <property type="entry name" value="Glyco_hydro_79C"/>
    <property type="match status" value="1"/>
</dbReference>
<dbReference type="PANTHER" id="PTHR36183:SF3">
    <property type="entry name" value="BETA-GLUCURONIDASE C-TERMINAL DOMAIN-CONTAINING PROTEIN"/>
    <property type="match status" value="1"/>
</dbReference>
<feature type="domain" description="Beta-glucuronidase C-terminal" evidence="1">
    <location>
        <begin position="434"/>
        <end position="537"/>
    </location>
</feature>
<dbReference type="Gene3D" id="3.20.20.80">
    <property type="entry name" value="Glycosidases"/>
    <property type="match status" value="1"/>
</dbReference>